<gene>
    <name evidence="12" type="ORF">WJX75_001100</name>
</gene>
<evidence type="ECO:0000256" key="1">
    <source>
        <dbReference type="ARBA" id="ARBA00000757"/>
    </source>
</evidence>
<keyword evidence="13" id="KW-1185">Reference proteome</keyword>
<keyword evidence="9" id="KW-0472">Membrane</keyword>
<evidence type="ECO:0000313" key="13">
    <source>
        <dbReference type="Proteomes" id="UP001491310"/>
    </source>
</evidence>
<evidence type="ECO:0000256" key="6">
    <source>
        <dbReference type="ARBA" id="ARBA00022723"/>
    </source>
</evidence>
<keyword evidence="6" id="KW-0479">Metal-binding</keyword>
<dbReference type="PANTHER" id="PTHR10309">
    <property type="entry name" value="MANNOSE-6-PHOSPHATE ISOMERASE"/>
    <property type="match status" value="1"/>
</dbReference>
<evidence type="ECO:0000313" key="12">
    <source>
        <dbReference type="EMBL" id="KAK9901534.1"/>
    </source>
</evidence>
<feature type="domain" description="Phosphomannose isomerase type I catalytic" evidence="10">
    <location>
        <begin position="1"/>
        <end position="147"/>
    </location>
</feature>
<dbReference type="CDD" id="cd07011">
    <property type="entry name" value="cupin_PMI_type_I_N"/>
    <property type="match status" value="1"/>
</dbReference>
<dbReference type="InterPro" id="IPR018050">
    <property type="entry name" value="Pmannose_isomerase-type1_CS"/>
</dbReference>
<dbReference type="Gene3D" id="2.60.120.10">
    <property type="entry name" value="Jelly Rolls"/>
    <property type="match status" value="2"/>
</dbReference>
<evidence type="ECO:0000259" key="10">
    <source>
        <dbReference type="Pfam" id="PF20511"/>
    </source>
</evidence>
<name>A0ABR2YBN1_9CHLO</name>
<dbReference type="InterPro" id="IPR046458">
    <property type="entry name" value="PMI_typeI_hel"/>
</dbReference>
<keyword evidence="9" id="KW-1133">Transmembrane helix</keyword>
<reference evidence="12 13" key="1">
    <citation type="journal article" date="2024" name="Nat. Commun.">
        <title>Phylogenomics reveals the evolutionary origins of lichenization in chlorophyte algae.</title>
        <authorList>
            <person name="Puginier C."/>
            <person name="Libourel C."/>
            <person name="Otte J."/>
            <person name="Skaloud P."/>
            <person name="Haon M."/>
            <person name="Grisel S."/>
            <person name="Petersen M."/>
            <person name="Berrin J.G."/>
            <person name="Delaux P.M."/>
            <person name="Dal Grande F."/>
            <person name="Keller J."/>
        </authorList>
    </citation>
    <scope>NUCLEOTIDE SEQUENCE [LARGE SCALE GENOMIC DNA]</scope>
    <source>
        <strain evidence="12 13">SAG 216-7</strain>
    </source>
</reference>
<dbReference type="SUPFAM" id="SSF51182">
    <property type="entry name" value="RmlC-like cupins"/>
    <property type="match status" value="1"/>
</dbReference>
<dbReference type="NCBIfam" id="TIGR00218">
    <property type="entry name" value="manA"/>
    <property type="match status" value="1"/>
</dbReference>
<feature type="transmembrane region" description="Helical" evidence="9">
    <location>
        <begin position="441"/>
        <end position="460"/>
    </location>
</feature>
<dbReference type="PROSITE" id="PS00965">
    <property type="entry name" value="PMI_I_1"/>
    <property type="match status" value="1"/>
</dbReference>
<dbReference type="Gene3D" id="1.10.441.10">
    <property type="entry name" value="Phosphomannose Isomerase, domain 2"/>
    <property type="match status" value="1"/>
</dbReference>
<keyword evidence="8" id="KW-0413">Isomerase</keyword>
<evidence type="ECO:0000256" key="8">
    <source>
        <dbReference type="ARBA" id="ARBA00023235"/>
    </source>
</evidence>
<comment type="catalytic activity">
    <reaction evidence="1">
        <text>D-mannose 6-phosphate = D-fructose 6-phosphate</text>
        <dbReference type="Rhea" id="RHEA:12356"/>
        <dbReference type="ChEBI" id="CHEBI:58735"/>
        <dbReference type="ChEBI" id="CHEBI:61527"/>
        <dbReference type="EC" id="5.3.1.8"/>
    </reaction>
</comment>
<keyword evidence="7" id="KW-0862">Zinc</keyword>
<evidence type="ECO:0000256" key="5">
    <source>
        <dbReference type="ARBA" id="ARBA00011956"/>
    </source>
</evidence>
<evidence type="ECO:0000256" key="2">
    <source>
        <dbReference type="ARBA" id="ARBA00001947"/>
    </source>
</evidence>
<dbReference type="PANTHER" id="PTHR10309:SF0">
    <property type="entry name" value="MANNOSE-6-PHOSPHATE ISOMERASE"/>
    <property type="match status" value="1"/>
</dbReference>
<dbReference type="EMBL" id="JALJOT010000017">
    <property type="protein sequence ID" value="KAK9901534.1"/>
    <property type="molecule type" value="Genomic_DNA"/>
</dbReference>
<feature type="domain" description="Phosphomannose isomerase type I helical insertion" evidence="11">
    <location>
        <begin position="179"/>
        <end position="243"/>
    </location>
</feature>
<evidence type="ECO:0000256" key="9">
    <source>
        <dbReference type="SAM" id="Phobius"/>
    </source>
</evidence>
<accession>A0ABR2YBN1</accession>
<dbReference type="EC" id="5.3.1.8" evidence="5"/>
<organism evidence="12 13">
    <name type="scientific">Coccomyxa subellipsoidea</name>
    <dbReference type="NCBI Taxonomy" id="248742"/>
    <lineage>
        <taxon>Eukaryota</taxon>
        <taxon>Viridiplantae</taxon>
        <taxon>Chlorophyta</taxon>
        <taxon>core chlorophytes</taxon>
        <taxon>Trebouxiophyceae</taxon>
        <taxon>Trebouxiophyceae incertae sedis</taxon>
        <taxon>Coccomyxaceae</taxon>
        <taxon>Coccomyxa</taxon>
    </lineage>
</organism>
<evidence type="ECO:0000256" key="7">
    <source>
        <dbReference type="ARBA" id="ARBA00022833"/>
    </source>
</evidence>
<dbReference type="InterPro" id="IPR001250">
    <property type="entry name" value="Man6P_Isoase-1"/>
</dbReference>
<dbReference type="InterPro" id="IPR016305">
    <property type="entry name" value="Mannose-6-P_Isomerase"/>
</dbReference>
<protein>
    <recommendedName>
        <fullName evidence="5">mannose-6-phosphate isomerase</fullName>
        <ecNumber evidence="5">5.3.1.8</ecNumber>
    </recommendedName>
</protein>
<dbReference type="Pfam" id="PF20511">
    <property type="entry name" value="PMI_typeI_cat"/>
    <property type="match status" value="1"/>
</dbReference>
<dbReference type="InterPro" id="IPR011051">
    <property type="entry name" value="RmlC_Cupin_sf"/>
</dbReference>
<comment type="pathway">
    <text evidence="3">Nucleotide-sugar biosynthesis; GDP-alpha-D-mannose biosynthesis; alpha-D-mannose 1-phosphate from D-fructose 6-phosphate: step 1/2.</text>
</comment>
<dbReference type="Pfam" id="PF20512">
    <property type="entry name" value="PMI_typeI_hel"/>
    <property type="match status" value="1"/>
</dbReference>
<evidence type="ECO:0000256" key="4">
    <source>
        <dbReference type="ARBA" id="ARBA00010772"/>
    </source>
</evidence>
<dbReference type="Proteomes" id="UP001491310">
    <property type="component" value="Unassembled WGS sequence"/>
</dbReference>
<evidence type="ECO:0000259" key="11">
    <source>
        <dbReference type="Pfam" id="PF20512"/>
    </source>
</evidence>
<dbReference type="InterPro" id="IPR014710">
    <property type="entry name" value="RmlC-like_jellyroll"/>
</dbReference>
<keyword evidence="9" id="KW-0812">Transmembrane</keyword>
<evidence type="ECO:0000256" key="3">
    <source>
        <dbReference type="ARBA" id="ARBA00004666"/>
    </source>
</evidence>
<dbReference type="PRINTS" id="PR00714">
    <property type="entry name" value="MAN6PISMRASE"/>
</dbReference>
<dbReference type="PROSITE" id="PS00966">
    <property type="entry name" value="PMI_I_2"/>
    <property type="match status" value="1"/>
</dbReference>
<comment type="cofactor">
    <cofactor evidence="2">
        <name>Zn(2+)</name>
        <dbReference type="ChEBI" id="CHEBI:29105"/>
    </cofactor>
</comment>
<dbReference type="InterPro" id="IPR046457">
    <property type="entry name" value="PMI_typeI_cat"/>
</dbReference>
<comment type="similarity">
    <text evidence="4">Belongs to the mannose-6-phosphate isomerase type 1 family.</text>
</comment>
<proteinExistence type="inferred from homology"/>
<comment type="caution">
    <text evidence="12">The sequence shown here is derived from an EMBL/GenBank/DDBJ whole genome shotgun (WGS) entry which is preliminary data.</text>
</comment>
<sequence length="488" mass="52677">MLRLQCPVQNYAWGRKPDGGGGKRGSEVAALAAGAGVEVDPEKPYAELWMGTHPSGQATVIGTEGSTLSQWLSTHVFALGDVQQYFGNDLPFLFKVLSVETALSIQSHPDKALAEKLHSKRPDVYKDDNHKPEMAIALTDFEALCGFVEHGELVQALASVPELRSVVGEAAAAAIEASGSKAALKAAFTALMTADASTVATAIQAMTKRLLSERRPLTDKEKLVLRLNEQYPLDVGVLSAFFLNLVTLKPGQAIYLSANVPHAYVSGELVECMATSDNVIRAGLTPKLRDTSVLCDSLTYSQGPPEILEGSSPSTSCPWTVTYSPPFDEFEVIRVRIPGTTRPLGLQEALPASPGPQILLVREGQGRAFTRNPIHAGADPKVEWQEVVLQKGGVVFLPANTPIMVEALNIGVEVWVATINERVFKQGARTKIAVVERDAQLSWVFWLALGLLLVLLWAMATNNLPALQRELHKWASLGQPDAAHTKPT</sequence>